<dbReference type="Pfam" id="PF23282">
    <property type="entry name" value="WHD_ROQ1"/>
    <property type="match status" value="1"/>
</dbReference>
<dbReference type="InterPro" id="IPR035897">
    <property type="entry name" value="Toll_tir_struct_dom_sf"/>
</dbReference>
<dbReference type="InterPro" id="IPR032675">
    <property type="entry name" value="LRR_dom_sf"/>
</dbReference>
<dbReference type="SUPFAM" id="SSF46785">
    <property type="entry name" value="Winged helix' DNA-binding domain"/>
    <property type="match status" value="1"/>
</dbReference>
<keyword evidence="2" id="KW-0677">Repeat</keyword>
<dbReference type="InterPro" id="IPR058192">
    <property type="entry name" value="WHD_ROQ1-like"/>
</dbReference>
<proteinExistence type="predicted"/>
<dbReference type="Pfam" id="PF01582">
    <property type="entry name" value="TIR"/>
    <property type="match status" value="1"/>
</dbReference>
<dbReference type="AlphaFoldDB" id="A0AA38U7D9"/>
<dbReference type="FunFam" id="3.40.50.10140:FF:000007">
    <property type="entry name" value="Disease resistance protein (TIR-NBS-LRR class)"/>
    <property type="match status" value="1"/>
</dbReference>
<dbReference type="GO" id="GO:0043531">
    <property type="term" value="F:ADP binding"/>
    <property type="evidence" value="ECO:0007669"/>
    <property type="project" value="InterPro"/>
</dbReference>
<name>A0AA38U7D9_9ASTR</name>
<dbReference type="Gene3D" id="3.40.50.10140">
    <property type="entry name" value="Toll/interleukin-1 receptor homology (TIR) domain"/>
    <property type="match status" value="1"/>
</dbReference>
<evidence type="ECO:0000256" key="1">
    <source>
        <dbReference type="ARBA" id="ARBA00022614"/>
    </source>
</evidence>
<dbReference type="SMART" id="SM00255">
    <property type="entry name" value="TIR"/>
    <property type="match status" value="1"/>
</dbReference>
<keyword evidence="7" id="KW-1185">Reference proteome</keyword>
<organism evidence="6 7">
    <name type="scientific">Centaurea solstitialis</name>
    <name type="common">yellow star-thistle</name>
    <dbReference type="NCBI Taxonomy" id="347529"/>
    <lineage>
        <taxon>Eukaryota</taxon>
        <taxon>Viridiplantae</taxon>
        <taxon>Streptophyta</taxon>
        <taxon>Embryophyta</taxon>
        <taxon>Tracheophyta</taxon>
        <taxon>Spermatophyta</taxon>
        <taxon>Magnoliopsida</taxon>
        <taxon>eudicotyledons</taxon>
        <taxon>Gunneridae</taxon>
        <taxon>Pentapetalae</taxon>
        <taxon>asterids</taxon>
        <taxon>campanulids</taxon>
        <taxon>Asterales</taxon>
        <taxon>Asteraceae</taxon>
        <taxon>Carduoideae</taxon>
        <taxon>Cardueae</taxon>
        <taxon>Centaureinae</taxon>
        <taxon>Centaurea</taxon>
    </lineage>
</organism>
<dbReference type="PANTHER" id="PTHR11017:SF448">
    <property type="entry name" value="TIR DOMAIN, P-LOOP CONTAINING NUCLEOSIDE TRIPHOSPHATE HYDROLASE"/>
    <property type="match status" value="1"/>
</dbReference>
<dbReference type="InterPro" id="IPR000157">
    <property type="entry name" value="TIR_dom"/>
</dbReference>
<dbReference type="Gene3D" id="1.10.8.430">
    <property type="entry name" value="Helical domain of apoptotic protease-activating factors"/>
    <property type="match status" value="1"/>
</dbReference>
<dbReference type="PRINTS" id="PR00364">
    <property type="entry name" value="DISEASERSIST"/>
</dbReference>
<dbReference type="GO" id="GO:0007165">
    <property type="term" value="P:signal transduction"/>
    <property type="evidence" value="ECO:0007669"/>
    <property type="project" value="InterPro"/>
</dbReference>
<sequence>MASTSFSSTTAFPKTNGDNYDVFLSFRGIDTRNSFTDHLYEKLVNAGIRTFKDDEIDRGEELKPEIERAIKSSEASIIVLSENYATSTWCLDELWLILKQRRECNHFVLPVFYDVDPSFIRKQTENFNIKVKTSTRWTDDNVNRWEGALTKVVDLAGLVLSGSETKFIKDIVDTIYNKLDRKAIYLPPNLIGMDARVQEMNYWLKQSDTQFLVICGMAGSGKLTLAQYITYSNWQYFENISIVERIGSRCKEPHDVPQLREQLFNDIIGGKNRRIPGLCQGLFSIQAVLQTKRALVVLDDIVKPSQLDSFLGAGIINKQSKIIITTMEDNLDFWFKSRSLRYQEYRMQLLEDDESLKLLCLHAFGAKIPKKGYEDLAKQVVQYCDGNPLALEVLGSTLRDDSSIHYWKSAVKLLGKDMHHDIYAILKRSYDSLPYDYDRELFLHIACFFVGKDLDYVVKILEPDYSAVSRIKTLMKRCLLYVTPNKKLMMHRLLQEMGRSIVDRESTIPTKRSRVWRNTESVDMLIKGKGSKTMTGLALDMHMLMEDDDFKLRDGSERLQITEMLHSADPLPEMDQLQLLQLNFVNFKHFQRDFPKHLRWLCWVGFIESRMPSSLCMGYMVALDMSYSGLEEFEPPMVLPSLKILNLKSSLYLRKILFISRLPNLESLIVWNCHRLVHICETIEKLASLGLLNMNGCQNLKYSFSLPHSLERLFLKDCNLECTDDFPLTFSDQPFLQYLNLGNGIFELLPTYKHLQTLRVLELSFCSRLRWLLCLPSTLAELYTYYCTSLEKVTFESGRFTLQEFGYEGCSVLSEIEGFIKLVLLNNLDEADLGHLKWLKKYQNHELCLGGDDELMTGRSSHLQMLYEFNIMSISLPDIKDPNMIPEYISESISLSFEVPLCPKNKRLIGLNVMSKYTVSGDDCVWFAKITTTTTDVDLIYNPKVFGKPESGEICVWLSYWPIGSKLNVGDLVTVSILVMNGFEIHECGATLVYTDYEVAYDTLQNNMDPMEVLGGDLSRFQLSTGAYYLCRCDFFELMQVDRLTPGWFSILVVRGWRKTGRPQQSYQSFTELKTVKCNVYWAESSATRSNKISDTHDFSRDLVLFNLNKALFRMNNTKSRKFRVTHGSLSVVLTFKREAYQFKRTWRAAISAIHFAVTVDVMTED</sequence>
<dbReference type="Pfam" id="PF00931">
    <property type="entry name" value="NB-ARC"/>
    <property type="match status" value="1"/>
</dbReference>
<keyword evidence="1" id="KW-0433">Leucine-rich repeat</keyword>
<evidence type="ECO:0000256" key="4">
    <source>
        <dbReference type="ARBA" id="ARBA00023027"/>
    </source>
</evidence>
<dbReference type="SUPFAM" id="SSF52058">
    <property type="entry name" value="L domain-like"/>
    <property type="match status" value="1"/>
</dbReference>
<keyword evidence="4" id="KW-0520">NAD</keyword>
<dbReference type="SUPFAM" id="SSF52540">
    <property type="entry name" value="P-loop containing nucleoside triphosphate hydrolases"/>
    <property type="match status" value="1"/>
</dbReference>
<evidence type="ECO:0000313" key="7">
    <source>
        <dbReference type="Proteomes" id="UP001172457"/>
    </source>
</evidence>
<dbReference type="InterPro" id="IPR044974">
    <property type="entry name" value="Disease_R_plants"/>
</dbReference>
<keyword evidence="3" id="KW-0611">Plant defense</keyword>
<accession>A0AA38U7D9</accession>
<dbReference type="InterPro" id="IPR042197">
    <property type="entry name" value="Apaf_helical"/>
</dbReference>
<dbReference type="SUPFAM" id="SSF52200">
    <property type="entry name" value="Toll/Interleukin receptor TIR domain"/>
    <property type="match status" value="1"/>
</dbReference>
<dbReference type="Gene3D" id="3.80.10.10">
    <property type="entry name" value="Ribonuclease Inhibitor"/>
    <property type="match status" value="2"/>
</dbReference>
<dbReference type="GO" id="GO:0006952">
    <property type="term" value="P:defense response"/>
    <property type="evidence" value="ECO:0007669"/>
    <property type="project" value="UniProtKB-KW"/>
</dbReference>
<evidence type="ECO:0000313" key="6">
    <source>
        <dbReference type="EMBL" id="KAJ9567481.1"/>
    </source>
</evidence>
<protein>
    <recommendedName>
        <fullName evidence="5">TIR domain-containing protein</fullName>
    </recommendedName>
</protein>
<evidence type="ECO:0000256" key="2">
    <source>
        <dbReference type="ARBA" id="ARBA00022737"/>
    </source>
</evidence>
<dbReference type="Proteomes" id="UP001172457">
    <property type="component" value="Chromosome 1"/>
</dbReference>
<dbReference type="InterPro" id="IPR036390">
    <property type="entry name" value="WH_DNA-bd_sf"/>
</dbReference>
<dbReference type="PANTHER" id="PTHR11017">
    <property type="entry name" value="LEUCINE-RICH REPEAT-CONTAINING PROTEIN"/>
    <property type="match status" value="1"/>
</dbReference>
<reference evidence="6" key="1">
    <citation type="submission" date="2023-03" db="EMBL/GenBank/DDBJ databases">
        <title>Chromosome-scale reference genome and RAD-based genetic map of yellow starthistle (Centaurea solstitialis) reveal putative structural variation and QTLs associated with invader traits.</title>
        <authorList>
            <person name="Reatini B."/>
            <person name="Cang F.A."/>
            <person name="Jiang Q."/>
            <person name="Mckibben M.T.W."/>
            <person name="Barker M.S."/>
            <person name="Rieseberg L.H."/>
            <person name="Dlugosch K.M."/>
        </authorList>
    </citation>
    <scope>NUCLEOTIDE SEQUENCE</scope>
    <source>
        <strain evidence="6">CAN-66</strain>
        <tissue evidence="6">Leaf</tissue>
    </source>
</reference>
<dbReference type="Gene3D" id="3.40.50.300">
    <property type="entry name" value="P-loop containing nucleotide triphosphate hydrolases"/>
    <property type="match status" value="1"/>
</dbReference>
<evidence type="ECO:0000259" key="5">
    <source>
        <dbReference type="PROSITE" id="PS50104"/>
    </source>
</evidence>
<gene>
    <name evidence="6" type="ORF">OSB04_003447</name>
</gene>
<comment type="caution">
    <text evidence="6">The sequence shown here is derived from an EMBL/GenBank/DDBJ whole genome shotgun (WGS) entry which is preliminary data.</text>
</comment>
<evidence type="ECO:0000256" key="3">
    <source>
        <dbReference type="ARBA" id="ARBA00022821"/>
    </source>
</evidence>
<dbReference type="InterPro" id="IPR027417">
    <property type="entry name" value="P-loop_NTPase"/>
</dbReference>
<dbReference type="InterPro" id="IPR002182">
    <property type="entry name" value="NB-ARC"/>
</dbReference>
<dbReference type="PROSITE" id="PS50104">
    <property type="entry name" value="TIR"/>
    <property type="match status" value="1"/>
</dbReference>
<dbReference type="EMBL" id="JARYMX010000001">
    <property type="protein sequence ID" value="KAJ9567481.1"/>
    <property type="molecule type" value="Genomic_DNA"/>
</dbReference>
<feature type="domain" description="TIR" evidence="5">
    <location>
        <begin position="18"/>
        <end position="179"/>
    </location>
</feature>